<sequence length="231" mass="23314">MRVLSAIFFSVALALPGLALAEVAPATITVTGEGTVTAAPDLATISLGVTTQGVTAADAMAANTAALTAVLDRVKAAGVEGRDVQTSTLNLNPSWSHGDGSSMPMIQGYVATNVVQIRVREMARLGGVLDAAITDGANTLNGISFGMAEPEPALDEARKAAVAAARARAELLTQAAGVGLGRIVSISEGGGYMPPAPMFRMEAAMADAPVPVEGGEVGVTANVTITWEIAQ</sequence>
<dbReference type="PANTHER" id="PTHR34387:SF1">
    <property type="entry name" value="PERIPLASMIC IMMUNOGENIC PROTEIN"/>
    <property type="match status" value="1"/>
</dbReference>
<dbReference type="InterPro" id="IPR052022">
    <property type="entry name" value="26kDa_periplasmic_antigen"/>
</dbReference>
<evidence type="ECO:0000256" key="1">
    <source>
        <dbReference type="SAM" id="SignalP"/>
    </source>
</evidence>
<evidence type="ECO:0000313" key="3">
    <source>
        <dbReference type="Proteomes" id="UP001230978"/>
    </source>
</evidence>
<dbReference type="RefSeq" id="WP_281469158.1">
    <property type="nucleotide sequence ID" value="NZ_CP124535.1"/>
</dbReference>
<accession>A0ABY8QAF3</accession>
<reference evidence="2 3" key="1">
    <citation type="submission" date="2023-04" db="EMBL/GenBank/DDBJ databases">
        <title>YMD61, complete Genome.</title>
        <authorList>
            <person name="Zhang J."/>
        </authorList>
    </citation>
    <scope>NUCLEOTIDE SEQUENCE [LARGE SCALE GENOMIC DNA]</scope>
    <source>
        <strain evidence="2 3">YMD61</strain>
    </source>
</reference>
<dbReference type="Gene3D" id="3.30.110.170">
    <property type="entry name" value="Protein of unknown function (DUF541), domain 1"/>
    <property type="match status" value="1"/>
</dbReference>
<keyword evidence="3" id="KW-1185">Reference proteome</keyword>
<dbReference type="Gene3D" id="3.30.70.2970">
    <property type="entry name" value="Protein of unknown function (DUF541), domain 2"/>
    <property type="match status" value="1"/>
</dbReference>
<dbReference type="PANTHER" id="PTHR34387">
    <property type="entry name" value="SLR1258 PROTEIN"/>
    <property type="match status" value="1"/>
</dbReference>
<dbReference type="Proteomes" id="UP001230978">
    <property type="component" value="Chromosome"/>
</dbReference>
<feature type="signal peptide" evidence="1">
    <location>
        <begin position="1"/>
        <end position="21"/>
    </location>
</feature>
<proteinExistence type="predicted"/>
<keyword evidence="1" id="KW-0732">Signal</keyword>
<feature type="chain" id="PRO_5046998784" evidence="1">
    <location>
        <begin position="22"/>
        <end position="231"/>
    </location>
</feature>
<dbReference type="EMBL" id="CP124535">
    <property type="protein sequence ID" value="WGV17688.1"/>
    <property type="molecule type" value="Genomic_DNA"/>
</dbReference>
<protein>
    <submittedName>
        <fullName evidence="2">SIMPL domain-containing protein</fullName>
    </submittedName>
</protein>
<dbReference type="Pfam" id="PF04402">
    <property type="entry name" value="SIMPL"/>
    <property type="match status" value="1"/>
</dbReference>
<name>A0ABY8QAF3_9RHOB</name>
<dbReference type="InterPro" id="IPR007497">
    <property type="entry name" value="SIMPL/DUF541"/>
</dbReference>
<gene>
    <name evidence="2" type="ORF">QF092_07880</name>
</gene>
<organism evidence="2 3">
    <name type="scientific">Fuscovulum ytuae</name>
    <dbReference type="NCBI Taxonomy" id="3042299"/>
    <lineage>
        <taxon>Bacteria</taxon>
        <taxon>Pseudomonadati</taxon>
        <taxon>Pseudomonadota</taxon>
        <taxon>Alphaproteobacteria</taxon>
        <taxon>Rhodobacterales</taxon>
        <taxon>Paracoccaceae</taxon>
        <taxon>Fuscovulum</taxon>
    </lineage>
</organism>
<evidence type="ECO:0000313" key="2">
    <source>
        <dbReference type="EMBL" id="WGV17688.1"/>
    </source>
</evidence>